<dbReference type="Pfam" id="PF13684">
    <property type="entry name" value="FakA-like_C"/>
    <property type="match status" value="1"/>
</dbReference>
<dbReference type="InterPro" id="IPR004007">
    <property type="entry name" value="DhaL_dom"/>
</dbReference>
<dbReference type="InterPro" id="IPR019986">
    <property type="entry name" value="YloV-like"/>
</dbReference>
<dbReference type="InterPro" id="IPR050270">
    <property type="entry name" value="DegV_domain_contain"/>
</dbReference>
<feature type="domain" description="DhaL" evidence="2">
    <location>
        <begin position="8"/>
        <end position="198"/>
    </location>
</feature>
<dbReference type="InterPro" id="IPR033470">
    <property type="entry name" value="FakA-like_C"/>
</dbReference>
<dbReference type="Pfam" id="PF21645">
    <property type="entry name" value="FakA-like_M"/>
    <property type="match status" value="1"/>
</dbReference>
<dbReference type="SMART" id="SM01120">
    <property type="entry name" value="Dak2"/>
    <property type="match status" value="1"/>
</dbReference>
<organism evidence="3 4">
    <name type="scientific">Jatrophihabitans telluris</name>
    <dbReference type="NCBI Taxonomy" id="2038343"/>
    <lineage>
        <taxon>Bacteria</taxon>
        <taxon>Bacillati</taxon>
        <taxon>Actinomycetota</taxon>
        <taxon>Actinomycetes</taxon>
        <taxon>Jatrophihabitantales</taxon>
        <taxon>Jatrophihabitantaceae</taxon>
        <taxon>Jatrophihabitans</taxon>
    </lineage>
</organism>
<reference evidence="3" key="1">
    <citation type="journal article" date="2018" name="Int. J. Syst. Evol. Microbiol.">
        <title>Jatrophihabitans telluris sp. nov., isolated from sediment soil of lava forest wetlands and the emended description of the genus Jatrophihabitans.</title>
        <authorList>
            <person name="Lee K.C."/>
            <person name="Suh M.K."/>
            <person name="Eom M.K."/>
            <person name="Kim K.K."/>
            <person name="Kim J.S."/>
            <person name="Kim D.S."/>
            <person name="Ko S.H."/>
            <person name="Shin Y.K."/>
            <person name="Lee J.S."/>
        </authorList>
    </citation>
    <scope>NUCLEOTIDE SEQUENCE</scope>
    <source>
        <strain evidence="3">N237</strain>
    </source>
</reference>
<dbReference type="PANTHER" id="PTHR33434">
    <property type="entry name" value="DEGV DOMAIN-CONTAINING PROTEIN DR_1986-RELATED"/>
    <property type="match status" value="1"/>
</dbReference>
<dbReference type="SUPFAM" id="SSF101473">
    <property type="entry name" value="DhaL-like"/>
    <property type="match status" value="1"/>
</dbReference>
<dbReference type="InterPro" id="IPR048394">
    <property type="entry name" value="FakA-like_M"/>
</dbReference>
<feature type="region of interest" description="Disordered" evidence="1">
    <location>
        <begin position="205"/>
        <end position="241"/>
    </location>
</feature>
<dbReference type="Pfam" id="PF02734">
    <property type="entry name" value="Dak2"/>
    <property type="match status" value="1"/>
</dbReference>
<proteinExistence type="predicted"/>
<gene>
    <name evidence="3" type="ORF">M6D93_08160</name>
</gene>
<evidence type="ECO:0000313" key="4">
    <source>
        <dbReference type="Proteomes" id="UP001056336"/>
    </source>
</evidence>
<evidence type="ECO:0000313" key="3">
    <source>
        <dbReference type="EMBL" id="UQX89964.1"/>
    </source>
</evidence>
<feature type="compositionally biased region" description="Basic and acidic residues" evidence="1">
    <location>
        <begin position="205"/>
        <end position="228"/>
    </location>
</feature>
<accession>A0ABY4R5B2</accession>
<evidence type="ECO:0000256" key="1">
    <source>
        <dbReference type="SAM" id="MobiDB-lite"/>
    </source>
</evidence>
<dbReference type="PANTHER" id="PTHR33434:SF4">
    <property type="entry name" value="PHOSPHATASE PROTEIN"/>
    <property type="match status" value="1"/>
</dbReference>
<dbReference type="NCBIfam" id="TIGR03599">
    <property type="entry name" value="YloV"/>
    <property type="match status" value="1"/>
</dbReference>
<dbReference type="Proteomes" id="UP001056336">
    <property type="component" value="Chromosome"/>
</dbReference>
<evidence type="ECO:0000259" key="2">
    <source>
        <dbReference type="PROSITE" id="PS51480"/>
    </source>
</evidence>
<dbReference type="PROSITE" id="PS51480">
    <property type="entry name" value="DHAL"/>
    <property type="match status" value="1"/>
</dbReference>
<dbReference type="RefSeq" id="WP_249773860.1">
    <property type="nucleotide sequence ID" value="NZ_CP097332.1"/>
</dbReference>
<dbReference type="InterPro" id="IPR036117">
    <property type="entry name" value="DhaL_dom_sf"/>
</dbReference>
<protein>
    <submittedName>
        <fullName evidence="3">DAK2 domain-containing protein</fullName>
    </submittedName>
</protein>
<name>A0ABY4R5B2_9ACTN</name>
<reference evidence="3" key="2">
    <citation type="submission" date="2022-05" db="EMBL/GenBank/DDBJ databases">
        <authorList>
            <person name="Kim J.-S."/>
            <person name="Lee K."/>
            <person name="Suh M."/>
            <person name="Eom M."/>
            <person name="Kim J.-S."/>
            <person name="Kim D.-S."/>
            <person name="Ko S.-H."/>
            <person name="Shin Y."/>
            <person name="Lee J.-S."/>
        </authorList>
    </citation>
    <scope>NUCLEOTIDE SEQUENCE</scope>
    <source>
        <strain evidence="3">N237</strain>
    </source>
</reference>
<keyword evidence="4" id="KW-1185">Reference proteome</keyword>
<dbReference type="Gene3D" id="1.25.40.340">
    <property type="match status" value="1"/>
</dbReference>
<dbReference type="SMART" id="SM01121">
    <property type="entry name" value="Dak1_2"/>
    <property type="match status" value="1"/>
</dbReference>
<sequence length="558" mass="56204">MLAQLDASAVRRWCSAADRAMTARQAEIDDLNVFPIPDGDTGTNLSLTLHSAAAAVDTDRSATPGSVLAAMARGAVMGARGNSGVIVSQILQAMADSFGAAAAEIGGADVGRALTAAADAADAAVADPVEGTILSVIRAAAQGATTAEGDLADTVRGCQQAAAQALARTPEQLPVLAQAGVVDAGGQGLLVLLDALAGVVLGSRDETSAASEGDTRADSPARRLRPDVADPSSSEVHREAGSPEYAYEVQYLLYGSDPAATRLKDQLVELGDSVVVVGAGSPEGSAGRVFNVHVHVNDVGAAIEAGIEAGRPHRITVVRFADQIAAQLAASAQAAERTGVAVLAVAPGPGLAEVFHAEGVYVVDGGPTQNPSTAEVLEAIQSTGAARVVVLPNASAVGAVADLAAERARADGIEVAVVPTKSPVQGLAAVAVHDPRRRFADDVIAMAEAAAATRFAEVTVAVRESITYAGRCQAGDVLGLIDGEVVEIGSDYGTVGVSLVGRLISAGGELVTVLAGADPAGALACETVERYVRTQHPLVEITALPGGQPHFPLLIGVE</sequence>
<dbReference type="EMBL" id="CP097332">
    <property type="protein sequence ID" value="UQX89964.1"/>
    <property type="molecule type" value="Genomic_DNA"/>
</dbReference>